<gene>
    <name evidence="2" type="ORF">VFH_IV044040</name>
</gene>
<accession>A0AAV1ABX5</accession>
<dbReference type="EMBL" id="OX451739">
    <property type="protein sequence ID" value="CAI8607564.1"/>
    <property type="molecule type" value="Genomic_DNA"/>
</dbReference>
<dbReference type="GO" id="GO:0009561">
    <property type="term" value="P:megagametogenesis"/>
    <property type="evidence" value="ECO:0007669"/>
    <property type="project" value="EnsemblPlants"/>
</dbReference>
<feature type="compositionally biased region" description="Basic and acidic residues" evidence="1">
    <location>
        <begin position="234"/>
        <end position="244"/>
    </location>
</feature>
<organism evidence="2 3">
    <name type="scientific">Vicia faba</name>
    <name type="common">Broad bean</name>
    <name type="synonym">Faba vulgaris</name>
    <dbReference type="NCBI Taxonomy" id="3906"/>
    <lineage>
        <taxon>Eukaryota</taxon>
        <taxon>Viridiplantae</taxon>
        <taxon>Streptophyta</taxon>
        <taxon>Embryophyta</taxon>
        <taxon>Tracheophyta</taxon>
        <taxon>Spermatophyta</taxon>
        <taxon>Magnoliopsida</taxon>
        <taxon>eudicotyledons</taxon>
        <taxon>Gunneridae</taxon>
        <taxon>Pentapetalae</taxon>
        <taxon>rosids</taxon>
        <taxon>fabids</taxon>
        <taxon>Fabales</taxon>
        <taxon>Fabaceae</taxon>
        <taxon>Papilionoideae</taxon>
        <taxon>50 kb inversion clade</taxon>
        <taxon>NPAAA clade</taxon>
        <taxon>Hologalegina</taxon>
        <taxon>IRL clade</taxon>
        <taxon>Fabeae</taxon>
        <taxon>Vicia</taxon>
    </lineage>
</organism>
<feature type="region of interest" description="Disordered" evidence="1">
    <location>
        <begin position="119"/>
        <end position="144"/>
    </location>
</feature>
<evidence type="ECO:0000313" key="3">
    <source>
        <dbReference type="Proteomes" id="UP001157006"/>
    </source>
</evidence>
<dbReference type="AlphaFoldDB" id="A0AAV1ABX5"/>
<dbReference type="PANTHER" id="PTHR34680:SF3">
    <property type="entry name" value="EXPRESSED PROTEIN"/>
    <property type="match status" value="1"/>
</dbReference>
<proteinExistence type="predicted"/>
<dbReference type="PANTHER" id="PTHR34680">
    <property type="entry name" value="EXPRESSED PROTEIN"/>
    <property type="match status" value="1"/>
</dbReference>
<feature type="region of interest" description="Disordered" evidence="1">
    <location>
        <begin position="222"/>
        <end position="244"/>
    </location>
</feature>
<dbReference type="GO" id="GO:0009793">
    <property type="term" value="P:embryo development ending in seed dormancy"/>
    <property type="evidence" value="ECO:0007669"/>
    <property type="project" value="EnsemblPlants"/>
</dbReference>
<sequence length="244" mass="27407">MRIRKNAKLSPLLHTCSSSLLKNGSFPVETFQTHVCQLNQSPWDVIPFHSNNSIQFEDEDTFKTGDFHRAFDESVESMMDTQDADINKPAIENFNTIVLEEDNINTKKVVNSNGVNKGLKSDNIAAGSTPRRERGRPKKAVGSSLNNNINNEFYYYSGFGPLWGKRRGDSDNKNGGKTLGSSEDKVNVGVGVDGNVVPCYSEMDIEGLDYVDDYDYDDYDYGDGHNGKRRMRKPVKERSLKSLM</sequence>
<evidence type="ECO:0000313" key="2">
    <source>
        <dbReference type="EMBL" id="CAI8607564.1"/>
    </source>
</evidence>
<dbReference type="Proteomes" id="UP001157006">
    <property type="component" value="Chromosome 4"/>
</dbReference>
<name>A0AAV1ABX5_VICFA</name>
<protein>
    <submittedName>
        <fullName evidence="2">Uncharacterized protein</fullName>
    </submittedName>
</protein>
<evidence type="ECO:0000256" key="1">
    <source>
        <dbReference type="SAM" id="MobiDB-lite"/>
    </source>
</evidence>
<keyword evidence="3" id="KW-1185">Reference proteome</keyword>
<reference evidence="2 3" key="1">
    <citation type="submission" date="2023-01" db="EMBL/GenBank/DDBJ databases">
        <authorList>
            <person name="Kreplak J."/>
        </authorList>
    </citation>
    <scope>NUCLEOTIDE SEQUENCE [LARGE SCALE GENOMIC DNA]</scope>
</reference>